<sequence>MKLYQFYCLMVLIQTLKMKMKGLLFTMQHQEDVMKLYQFYCLMVLIQALKI</sequence>
<reference evidence="1" key="1">
    <citation type="submission" date="2017-05" db="UniProtKB">
        <authorList>
            <consortium name="EnsemblMetazoa"/>
        </authorList>
    </citation>
    <scope>IDENTIFICATION</scope>
</reference>
<evidence type="ECO:0000313" key="1">
    <source>
        <dbReference type="EnsemblMetazoa" id="Aqu2.1.03576_001"/>
    </source>
</evidence>
<dbReference type="AlphaFoldDB" id="A0A1X7SNA9"/>
<organism evidence="1">
    <name type="scientific">Amphimedon queenslandica</name>
    <name type="common">Sponge</name>
    <dbReference type="NCBI Taxonomy" id="400682"/>
    <lineage>
        <taxon>Eukaryota</taxon>
        <taxon>Metazoa</taxon>
        <taxon>Porifera</taxon>
        <taxon>Demospongiae</taxon>
        <taxon>Heteroscleromorpha</taxon>
        <taxon>Haplosclerida</taxon>
        <taxon>Niphatidae</taxon>
        <taxon>Amphimedon</taxon>
    </lineage>
</organism>
<accession>A0A1X7SNA9</accession>
<dbReference type="EnsemblMetazoa" id="Aqu2.1.03576_001">
    <property type="protein sequence ID" value="Aqu2.1.03576_001"/>
    <property type="gene ID" value="Aqu2.1.03576"/>
</dbReference>
<name>A0A1X7SNA9_AMPQE</name>
<proteinExistence type="predicted"/>
<dbReference type="InParanoid" id="A0A1X7SNA9"/>
<protein>
    <submittedName>
        <fullName evidence="1">Uncharacterized protein</fullName>
    </submittedName>
</protein>